<dbReference type="EMBL" id="UINC01044301">
    <property type="protein sequence ID" value="SVB49566.1"/>
    <property type="molecule type" value="Genomic_DNA"/>
</dbReference>
<dbReference type="GO" id="GO:0006635">
    <property type="term" value="P:fatty acid beta-oxidation"/>
    <property type="evidence" value="ECO:0007669"/>
    <property type="project" value="TreeGrafter"/>
</dbReference>
<dbReference type="InterPro" id="IPR001753">
    <property type="entry name" value="Enoyl-CoA_hydra/iso"/>
</dbReference>
<dbReference type="InterPro" id="IPR029045">
    <property type="entry name" value="ClpP/crotonase-like_dom_sf"/>
</dbReference>
<dbReference type="GO" id="GO:0016829">
    <property type="term" value="F:lyase activity"/>
    <property type="evidence" value="ECO:0007669"/>
    <property type="project" value="UniProtKB-KW"/>
</dbReference>
<dbReference type="Gene3D" id="3.90.226.10">
    <property type="entry name" value="2-enoyl-CoA Hydratase, Chain A, domain 1"/>
    <property type="match status" value="1"/>
</dbReference>
<evidence type="ECO:0000256" key="2">
    <source>
        <dbReference type="ARBA" id="ARBA00023239"/>
    </source>
</evidence>
<evidence type="ECO:0008006" key="4">
    <source>
        <dbReference type="Google" id="ProtNLM"/>
    </source>
</evidence>
<dbReference type="AlphaFoldDB" id="A0A382EFL4"/>
<evidence type="ECO:0000313" key="3">
    <source>
        <dbReference type="EMBL" id="SVB49566.1"/>
    </source>
</evidence>
<keyword evidence="2" id="KW-0456">Lyase</keyword>
<proteinExistence type="inferred from homology"/>
<protein>
    <recommendedName>
        <fullName evidence="4">Enoyl-CoA hydratase/isomerase family protein</fullName>
    </recommendedName>
</protein>
<comment type="similarity">
    <text evidence="1">Belongs to the enoyl-CoA hydratase/isomerase family.</text>
</comment>
<dbReference type="PANTHER" id="PTHR11941:SF54">
    <property type="entry name" value="ENOYL-COA HYDRATASE, MITOCHONDRIAL"/>
    <property type="match status" value="1"/>
</dbReference>
<dbReference type="Pfam" id="PF00378">
    <property type="entry name" value="ECH_1"/>
    <property type="match status" value="1"/>
</dbReference>
<name>A0A382EFL4_9ZZZZ</name>
<organism evidence="3">
    <name type="scientific">marine metagenome</name>
    <dbReference type="NCBI Taxonomy" id="408172"/>
    <lineage>
        <taxon>unclassified sequences</taxon>
        <taxon>metagenomes</taxon>
        <taxon>ecological metagenomes</taxon>
    </lineage>
</organism>
<sequence length="243" mass="26541">MSSEFETVNYVKEGPVGEIILNRPKSLNAFNIQMRDELYQILEAVRDDPEIRAIVLRGEGERAFCTGADLKEFDTAPSRVIAREVRWERDVWGLFIAMDKPIIAALHGFVIGSGLEMAMLCDLRICTEDTSFSMPEAALGMLPAAGGTQSLPRAVGRAHAVGMLLKKERVDAKMGHQIGLIHRVVSKGSLRTEALAMADVLAKHPPKVVGALKASIRRGLNMPLARAMELELNLAIKTVGGNK</sequence>
<evidence type="ECO:0000256" key="1">
    <source>
        <dbReference type="ARBA" id="ARBA00005254"/>
    </source>
</evidence>
<gene>
    <name evidence="3" type="ORF">METZ01_LOCUS202420</name>
</gene>
<accession>A0A382EFL4</accession>
<dbReference type="SUPFAM" id="SSF52096">
    <property type="entry name" value="ClpP/crotonase"/>
    <property type="match status" value="1"/>
</dbReference>
<reference evidence="3" key="1">
    <citation type="submission" date="2018-05" db="EMBL/GenBank/DDBJ databases">
        <authorList>
            <person name="Lanie J.A."/>
            <person name="Ng W.-L."/>
            <person name="Kazmierczak K.M."/>
            <person name="Andrzejewski T.M."/>
            <person name="Davidsen T.M."/>
            <person name="Wayne K.J."/>
            <person name="Tettelin H."/>
            <person name="Glass J.I."/>
            <person name="Rusch D."/>
            <person name="Podicherti R."/>
            <person name="Tsui H.-C.T."/>
            <person name="Winkler M.E."/>
        </authorList>
    </citation>
    <scope>NUCLEOTIDE SEQUENCE</scope>
</reference>
<dbReference type="FunFam" id="3.90.226.10:FF:000009">
    <property type="entry name" value="Carnitinyl-CoA dehydratase"/>
    <property type="match status" value="1"/>
</dbReference>
<dbReference type="CDD" id="cd06558">
    <property type="entry name" value="crotonase-like"/>
    <property type="match status" value="1"/>
</dbReference>
<dbReference type="PANTHER" id="PTHR11941">
    <property type="entry name" value="ENOYL-COA HYDRATASE-RELATED"/>
    <property type="match status" value="1"/>
</dbReference>